<dbReference type="Proteomes" id="UP001364617">
    <property type="component" value="Unassembled WGS sequence"/>
</dbReference>
<evidence type="ECO:0000256" key="1">
    <source>
        <dbReference type="SAM" id="MobiDB-lite"/>
    </source>
</evidence>
<keyword evidence="2" id="KW-0472">Membrane</keyword>
<keyword evidence="2" id="KW-0812">Transmembrane</keyword>
<evidence type="ECO:0000313" key="4">
    <source>
        <dbReference type="Proteomes" id="UP001364617"/>
    </source>
</evidence>
<keyword evidence="2" id="KW-1133">Transmembrane helix</keyword>
<feature type="transmembrane region" description="Helical" evidence="2">
    <location>
        <begin position="42"/>
        <end position="66"/>
    </location>
</feature>
<evidence type="ECO:0000256" key="2">
    <source>
        <dbReference type="SAM" id="Phobius"/>
    </source>
</evidence>
<gene>
    <name evidence="3" type="ORF">R3I93_017065</name>
</gene>
<keyword evidence="4" id="KW-1185">Reference proteome</keyword>
<name>A0AAN9CIN8_9TELE</name>
<reference evidence="3 4" key="1">
    <citation type="submission" date="2024-02" db="EMBL/GenBank/DDBJ databases">
        <title>Chromosome-level genome assembly of the Eurasian Minnow (Phoxinus phoxinus).</title>
        <authorList>
            <person name="Oriowo T.O."/>
            <person name="Martin S."/>
            <person name="Stange M."/>
            <person name="Chrysostomakis Y."/>
            <person name="Brown T."/>
            <person name="Winkler S."/>
            <person name="Kukowka S."/>
            <person name="Myers E.W."/>
            <person name="Bohne A."/>
        </authorList>
    </citation>
    <scope>NUCLEOTIDE SEQUENCE [LARGE SCALE GENOMIC DNA]</scope>
    <source>
        <strain evidence="3">ZFMK-TIS-60720</strain>
        <tissue evidence="3">Whole Organism</tissue>
    </source>
</reference>
<proteinExistence type="predicted"/>
<feature type="region of interest" description="Disordered" evidence="1">
    <location>
        <begin position="1"/>
        <end position="20"/>
    </location>
</feature>
<comment type="caution">
    <text evidence="3">The sequence shown here is derived from an EMBL/GenBank/DDBJ whole genome shotgun (WGS) entry which is preliminary data.</text>
</comment>
<feature type="compositionally biased region" description="Acidic residues" evidence="1">
    <location>
        <begin position="90"/>
        <end position="106"/>
    </location>
</feature>
<sequence length="106" mass="11781">MEDLNVTHSPSLSINPTDPAPQDTTWILHNATYAAPIADESVHLIIAGVSLIAVFVMILLMMVIVLRYIAHQKGTYYTNEEDIAFKSDPEVEDVSESPEDPEEEEP</sequence>
<dbReference type="AlphaFoldDB" id="A0AAN9CIN8"/>
<organism evidence="3 4">
    <name type="scientific">Phoxinus phoxinus</name>
    <name type="common">Eurasian minnow</name>
    <dbReference type="NCBI Taxonomy" id="58324"/>
    <lineage>
        <taxon>Eukaryota</taxon>
        <taxon>Metazoa</taxon>
        <taxon>Chordata</taxon>
        <taxon>Craniata</taxon>
        <taxon>Vertebrata</taxon>
        <taxon>Euteleostomi</taxon>
        <taxon>Actinopterygii</taxon>
        <taxon>Neopterygii</taxon>
        <taxon>Teleostei</taxon>
        <taxon>Ostariophysi</taxon>
        <taxon>Cypriniformes</taxon>
        <taxon>Leuciscidae</taxon>
        <taxon>Phoxininae</taxon>
        <taxon>Phoxinus</taxon>
    </lineage>
</organism>
<protein>
    <submittedName>
        <fullName evidence="3">Uncharacterized protein</fullName>
    </submittedName>
</protein>
<accession>A0AAN9CIN8</accession>
<evidence type="ECO:0000313" key="3">
    <source>
        <dbReference type="EMBL" id="KAK7136886.1"/>
    </source>
</evidence>
<feature type="region of interest" description="Disordered" evidence="1">
    <location>
        <begin position="82"/>
        <end position="106"/>
    </location>
</feature>
<dbReference type="EMBL" id="JAYKXH010000018">
    <property type="protein sequence ID" value="KAK7136886.1"/>
    <property type="molecule type" value="Genomic_DNA"/>
</dbReference>